<dbReference type="CDD" id="cd11648">
    <property type="entry name" value="RsmI"/>
    <property type="match status" value="1"/>
</dbReference>
<dbReference type="Pfam" id="PF00590">
    <property type="entry name" value="TP_methylase"/>
    <property type="match status" value="1"/>
</dbReference>
<dbReference type="EMBL" id="UINC01006211">
    <property type="protein sequence ID" value="SVA26166.1"/>
    <property type="molecule type" value="Genomic_DNA"/>
</dbReference>
<organism evidence="7">
    <name type="scientific">marine metagenome</name>
    <dbReference type="NCBI Taxonomy" id="408172"/>
    <lineage>
        <taxon>unclassified sequences</taxon>
        <taxon>metagenomes</taxon>
        <taxon>ecological metagenomes</taxon>
    </lineage>
</organism>
<dbReference type="PIRSF" id="PIRSF005917">
    <property type="entry name" value="MTase_YraL"/>
    <property type="match status" value="1"/>
</dbReference>
<protein>
    <recommendedName>
        <fullName evidence="6">Tetrapyrrole methylase domain-containing protein</fullName>
    </recommendedName>
</protein>
<dbReference type="AlphaFoldDB" id="A0A381UD74"/>
<feature type="non-terminal residue" evidence="7">
    <location>
        <position position="1"/>
    </location>
</feature>
<dbReference type="InterPro" id="IPR035996">
    <property type="entry name" value="4pyrrol_Methylase_sf"/>
</dbReference>
<keyword evidence="4" id="KW-0808">Transferase</keyword>
<dbReference type="InterPro" id="IPR014776">
    <property type="entry name" value="4pyrrole_Mease_sub2"/>
</dbReference>
<evidence type="ECO:0000256" key="2">
    <source>
        <dbReference type="ARBA" id="ARBA00022552"/>
    </source>
</evidence>
<dbReference type="FunFam" id="3.30.950.10:FF:000002">
    <property type="entry name" value="Ribosomal RNA small subunit methyltransferase I"/>
    <property type="match status" value="1"/>
</dbReference>
<dbReference type="Gene3D" id="3.40.1010.10">
    <property type="entry name" value="Cobalt-precorrin-4 Transmethylase, Domain 1"/>
    <property type="match status" value="1"/>
</dbReference>
<dbReference type="HAMAP" id="MF_01877">
    <property type="entry name" value="16SrRNA_methyltr_I"/>
    <property type="match status" value="1"/>
</dbReference>
<evidence type="ECO:0000256" key="3">
    <source>
        <dbReference type="ARBA" id="ARBA00022603"/>
    </source>
</evidence>
<dbReference type="NCBIfam" id="TIGR00096">
    <property type="entry name" value="16S rRNA (cytidine(1402)-2'-O)-methyltransferase"/>
    <property type="match status" value="1"/>
</dbReference>
<dbReference type="InterPro" id="IPR014777">
    <property type="entry name" value="4pyrrole_Mease_sub1"/>
</dbReference>
<dbReference type="InterPro" id="IPR008189">
    <property type="entry name" value="rRNA_ssu_MeTfrase_I"/>
</dbReference>
<keyword evidence="2" id="KW-0698">rRNA processing</keyword>
<evidence type="ECO:0000259" key="6">
    <source>
        <dbReference type="Pfam" id="PF00590"/>
    </source>
</evidence>
<dbReference type="Gene3D" id="3.30.950.10">
    <property type="entry name" value="Methyltransferase, Cobalt-precorrin-4 Transmethylase, Domain 2"/>
    <property type="match status" value="1"/>
</dbReference>
<dbReference type="GO" id="GO:0006364">
    <property type="term" value="P:rRNA processing"/>
    <property type="evidence" value="ECO:0007669"/>
    <property type="project" value="UniProtKB-KW"/>
</dbReference>
<dbReference type="PANTHER" id="PTHR46111">
    <property type="entry name" value="RIBOSOMAL RNA SMALL SUBUNIT METHYLTRANSFERASE I"/>
    <property type="match status" value="1"/>
</dbReference>
<keyword evidence="5" id="KW-0949">S-adenosyl-L-methionine</keyword>
<feature type="domain" description="Tetrapyrrole methylase" evidence="6">
    <location>
        <begin position="7"/>
        <end position="205"/>
    </location>
</feature>
<reference evidence="7" key="1">
    <citation type="submission" date="2018-05" db="EMBL/GenBank/DDBJ databases">
        <authorList>
            <person name="Lanie J.A."/>
            <person name="Ng W.-L."/>
            <person name="Kazmierczak K.M."/>
            <person name="Andrzejewski T.M."/>
            <person name="Davidsen T.M."/>
            <person name="Wayne K.J."/>
            <person name="Tettelin H."/>
            <person name="Glass J.I."/>
            <person name="Rusch D."/>
            <person name="Podicherti R."/>
            <person name="Tsui H.-C.T."/>
            <person name="Winkler M.E."/>
        </authorList>
    </citation>
    <scope>NUCLEOTIDE SEQUENCE</scope>
</reference>
<dbReference type="FunFam" id="3.40.1010.10:FF:000007">
    <property type="entry name" value="Ribosomal RNA small subunit methyltransferase I"/>
    <property type="match status" value="1"/>
</dbReference>
<dbReference type="GO" id="GO:0008168">
    <property type="term" value="F:methyltransferase activity"/>
    <property type="evidence" value="ECO:0007669"/>
    <property type="project" value="UniProtKB-KW"/>
</dbReference>
<sequence length="232" mass="25949">VVQTKGKLFIVSTPIGNLGDMTYRAVETLKNVPMIAAEDTRHSRKLLSHYEIPTPLISYFEHNRFTRIPKIINHLNSGKDLAVITDAGTPGISDPAYKLIRESLLHDITIESIPGASASLAALVSSGLPTDRFLFEGFLPPKKGRKARIARVENEQSTLIYYESPKRIQRTLKHLLEGLGDRPAVVARELTKLYEEIKRGTLSDLLTYFTKHPPKGECVILVGKDDPNVYFK</sequence>
<proteinExistence type="inferred from homology"/>
<dbReference type="GO" id="GO:0032259">
    <property type="term" value="P:methylation"/>
    <property type="evidence" value="ECO:0007669"/>
    <property type="project" value="UniProtKB-KW"/>
</dbReference>
<evidence type="ECO:0000256" key="1">
    <source>
        <dbReference type="ARBA" id="ARBA00022490"/>
    </source>
</evidence>
<evidence type="ECO:0000256" key="5">
    <source>
        <dbReference type="ARBA" id="ARBA00022691"/>
    </source>
</evidence>
<evidence type="ECO:0000256" key="4">
    <source>
        <dbReference type="ARBA" id="ARBA00022679"/>
    </source>
</evidence>
<name>A0A381UD74_9ZZZZ</name>
<evidence type="ECO:0000313" key="7">
    <source>
        <dbReference type="EMBL" id="SVA26166.1"/>
    </source>
</evidence>
<dbReference type="SUPFAM" id="SSF53790">
    <property type="entry name" value="Tetrapyrrole methylase"/>
    <property type="match status" value="1"/>
</dbReference>
<gene>
    <name evidence="7" type="ORF">METZ01_LOCUS79020</name>
</gene>
<accession>A0A381UD74</accession>
<keyword evidence="1" id="KW-0963">Cytoplasm</keyword>
<dbReference type="InterPro" id="IPR000878">
    <property type="entry name" value="4pyrrol_Mease"/>
</dbReference>
<dbReference type="PANTHER" id="PTHR46111:SF1">
    <property type="entry name" value="RIBOSOMAL RNA SMALL SUBUNIT METHYLTRANSFERASE I"/>
    <property type="match status" value="1"/>
</dbReference>
<keyword evidence="3" id="KW-0489">Methyltransferase</keyword>